<sequence>MEDSSTPSTLIFPTSPTPSPPGYLQFFWEYQDNSVLVDHYNYTGKLQKDRYREGLKPEGIAFWSDCESGIIRAHGEDRRGSSSPFGANEKFRARAHGILLQLRDCAYLLAAY</sequence>
<dbReference type="EMBL" id="JAULUE010002052">
    <property type="protein sequence ID" value="KAK5899433.1"/>
    <property type="molecule type" value="Genomic_DNA"/>
</dbReference>
<evidence type="ECO:0000313" key="2">
    <source>
        <dbReference type="Proteomes" id="UP001335648"/>
    </source>
</evidence>
<evidence type="ECO:0000313" key="1">
    <source>
        <dbReference type="EMBL" id="KAK5899433.1"/>
    </source>
</evidence>
<proteinExistence type="predicted"/>
<organism evidence="1 2">
    <name type="scientific">Champsocephalus esox</name>
    <name type="common">pike icefish</name>
    <dbReference type="NCBI Taxonomy" id="159716"/>
    <lineage>
        <taxon>Eukaryota</taxon>
        <taxon>Metazoa</taxon>
        <taxon>Chordata</taxon>
        <taxon>Craniata</taxon>
        <taxon>Vertebrata</taxon>
        <taxon>Euteleostomi</taxon>
        <taxon>Actinopterygii</taxon>
        <taxon>Neopterygii</taxon>
        <taxon>Teleostei</taxon>
        <taxon>Neoteleostei</taxon>
        <taxon>Acanthomorphata</taxon>
        <taxon>Eupercaria</taxon>
        <taxon>Perciformes</taxon>
        <taxon>Notothenioidei</taxon>
        <taxon>Channichthyidae</taxon>
        <taxon>Champsocephalus</taxon>
    </lineage>
</organism>
<protein>
    <submittedName>
        <fullName evidence="1">Uncharacterized protein</fullName>
    </submittedName>
</protein>
<dbReference type="AlphaFoldDB" id="A0AAN8CCF0"/>
<accession>A0AAN8CCF0</accession>
<keyword evidence="2" id="KW-1185">Reference proteome</keyword>
<reference evidence="1 2" key="1">
    <citation type="journal article" date="2023" name="Mol. Biol. Evol.">
        <title>Genomics of Secondarily Temperate Adaptation in the Only Non-Antarctic Icefish.</title>
        <authorList>
            <person name="Rivera-Colon A.G."/>
            <person name="Rayamajhi N."/>
            <person name="Minhas B.F."/>
            <person name="Madrigal G."/>
            <person name="Bilyk K.T."/>
            <person name="Yoon V."/>
            <person name="Hune M."/>
            <person name="Gregory S."/>
            <person name="Cheng C.H.C."/>
            <person name="Catchen J.M."/>
        </authorList>
    </citation>
    <scope>NUCLEOTIDE SEQUENCE [LARGE SCALE GENOMIC DNA]</scope>
    <source>
        <strain evidence="1">JC2023a</strain>
    </source>
</reference>
<gene>
    <name evidence="1" type="ORF">CesoFtcFv8_008914</name>
</gene>
<dbReference type="Proteomes" id="UP001335648">
    <property type="component" value="Unassembled WGS sequence"/>
</dbReference>
<comment type="caution">
    <text evidence="1">The sequence shown here is derived from an EMBL/GenBank/DDBJ whole genome shotgun (WGS) entry which is preliminary data.</text>
</comment>
<name>A0AAN8CCF0_9TELE</name>